<reference evidence="3 4" key="1">
    <citation type="submission" date="2019-04" db="EMBL/GenBank/DDBJ databases">
        <title>Fungal friends and foes A comparative genomics study of 23 Aspergillus species from section Flavi.</title>
        <authorList>
            <consortium name="DOE Joint Genome Institute"/>
            <person name="Kjaerbolling I."/>
            <person name="Vesth T.C."/>
            <person name="Frisvad J.C."/>
            <person name="Nybo J.L."/>
            <person name="Theobald S."/>
            <person name="Kildgaard S."/>
            <person name="Petersen T.I."/>
            <person name="Kuo A."/>
            <person name="Sato A."/>
            <person name="Lyhne E.K."/>
            <person name="Kogle M.E."/>
            <person name="Wiebenga A."/>
            <person name="Kun R.S."/>
            <person name="Lubbers R.J."/>
            <person name="Makela M.R."/>
            <person name="Barry K."/>
            <person name="Chovatia M."/>
            <person name="Clum A."/>
            <person name="Daum C."/>
            <person name="Haridas S."/>
            <person name="He G."/>
            <person name="LaButti K."/>
            <person name="Lipzen A."/>
            <person name="Mondo S."/>
            <person name="Pangilinan J."/>
            <person name="Riley R."/>
            <person name="Salamov A."/>
            <person name="Simmons B.A."/>
            <person name="Magnuson J.K."/>
            <person name="Henrissat B."/>
            <person name="Mortensen U.H."/>
            <person name="Larsen T.O."/>
            <person name="De vries R.P."/>
            <person name="Grigoriev I.V."/>
            <person name="Machida M."/>
            <person name="Baker S.E."/>
            <person name="Andersen M.R."/>
        </authorList>
    </citation>
    <scope>NUCLEOTIDE SEQUENCE [LARGE SCALE GENOMIC DNA]</scope>
    <source>
        <strain evidence="3 4">CBS 126849</strain>
    </source>
</reference>
<evidence type="ECO:0000313" key="3">
    <source>
        <dbReference type="EMBL" id="KAB8212697.1"/>
    </source>
</evidence>
<sequence length="288" mass="32643">MIAGQGMTECLFLVEPDWDKLDDREEGGDFIDTIWDIVESANKQGPSRPYIEKDRIRSASREKSFQFNAEGTLRRTLVCKDYASEILALGSDDTVDLGGSSSVFRFTAPQTCRRHRLLRCWIRHSSGDSHGTEHSRRHQGRGTHDEVWGYWNPDEWFPALVFTSNPMAIVPESLGMPVEWIPVNTPAQIVLEIIQFGNESKHCTPAKVMILVNPRRTSWTSLLPKIQSRIGANAVILQSWLGHLAKRIPCNVENRPAYKLPGFYERLAHRDGHDSFPQLPAAPNRQGQ</sequence>
<gene>
    <name evidence="3" type="ORF">BDV33DRAFT_211002</name>
</gene>
<evidence type="ECO:0000313" key="4">
    <source>
        <dbReference type="Proteomes" id="UP000326799"/>
    </source>
</evidence>
<evidence type="ECO:0000256" key="2">
    <source>
        <dbReference type="ARBA" id="ARBA00022553"/>
    </source>
</evidence>
<dbReference type="Proteomes" id="UP000326799">
    <property type="component" value="Unassembled WGS sequence"/>
</dbReference>
<dbReference type="EMBL" id="ML734008">
    <property type="protein sequence ID" value="KAB8212697.1"/>
    <property type="molecule type" value="Genomic_DNA"/>
</dbReference>
<keyword evidence="2" id="KW-0597">Phosphoprotein</keyword>
<dbReference type="Pfam" id="PF23562">
    <property type="entry name" value="AMP-binding_C_3"/>
    <property type="match status" value="1"/>
</dbReference>
<dbReference type="PANTHER" id="PTHR43439:SF2">
    <property type="entry name" value="ENZYME, PUTATIVE (JCVI)-RELATED"/>
    <property type="match status" value="1"/>
</dbReference>
<keyword evidence="4" id="KW-1185">Reference proteome</keyword>
<protein>
    <submittedName>
        <fullName evidence="3">Uncharacterized protein</fullName>
    </submittedName>
</protein>
<dbReference type="AlphaFoldDB" id="A0A5N6E621"/>
<keyword evidence="1" id="KW-0596">Phosphopantetheine</keyword>
<dbReference type="PANTHER" id="PTHR43439">
    <property type="entry name" value="PHENYLACETATE-COENZYME A LIGASE"/>
    <property type="match status" value="1"/>
</dbReference>
<organism evidence="3 4">
    <name type="scientific">Aspergillus novoparasiticus</name>
    <dbReference type="NCBI Taxonomy" id="986946"/>
    <lineage>
        <taxon>Eukaryota</taxon>
        <taxon>Fungi</taxon>
        <taxon>Dikarya</taxon>
        <taxon>Ascomycota</taxon>
        <taxon>Pezizomycotina</taxon>
        <taxon>Eurotiomycetes</taxon>
        <taxon>Eurotiomycetidae</taxon>
        <taxon>Eurotiales</taxon>
        <taxon>Aspergillaceae</taxon>
        <taxon>Aspergillus</taxon>
        <taxon>Aspergillus subgen. Circumdati</taxon>
    </lineage>
</organism>
<dbReference type="InterPro" id="IPR051414">
    <property type="entry name" value="Adenylate-forming_Reductase"/>
</dbReference>
<name>A0A5N6E621_9EURO</name>
<proteinExistence type="predicted"/>
<accession>A0A5N6E621</accession>
<dbReference type="Gene3D" id="3.40.50.720">
    <property type="entry name" value="NAD(P)-binding Rossmann-like Domain"/>
    <property type="match status" value="1"/>
</dbReference>
<evidence type="ECO:0000256" key="1">
    <source>
        <dbReference type="ARBA" id="ARBA00022450"/>
    </source>
</evidence>